<dbReference type="InterPro" id="IPR036291">
    <property type="entry name" value="NAD(P)-bd_dom_sf"/>
</dbReference>
<dbReference type="RefSeq" id="WP_179541835.1">
    <property type="nucleotide sequence ID" value="NZ_BAAALL010000005.1"/>
</dbReference>
<comment type="caution">
    <text evidence="6">The sequence shown here is derived from an EMBL/GenBank/DDBJ whole genome shotgun (WGS) entry which is preliminary data.</text>
</comment>
<name>A0A7Z0K996_9MICC</name>
<gene>
    <name evidence="6" type="ORF">HNR09_001910</name>
</gene>
<organism evidence="6 7">
    <name type="scientific">Nesterenkonia xinjiangensis</name>
    <dbReference type="NCBI Taxonomy" id="225327"/>
    <lineage>
        <taxon>Bacteria</taxon>
        <taxon>Bacillati</taxon>
        <taxon>Actinomycetota</taxon>
        <taxon>Actinomycetes</taxon>
        <taxon>Micrococcales</taxon>
        <taxon>Micrococcaceae</taxon>
        <taxon>Nesterenkonia</taxon>
    </lineage>
</organism>
<dbReference type="InterPro" id="IPR002347">
    <property type="entry name" value="SDR_fam"/>
</dbReference>
<dbReference type="AlphaFoldDB" id="A0A7Z0K996"/>
<keyword evidence="2" id="KW-0560">Oxidoreductase</keyword>
<keyword evidence="7" id="KW-1185">Reference proteome</keyword>
<dbReference type="Gene3D" id="3.40.50.720">
    <property type="entry name" value="NAD(P)-binding Rossmann-like Domain"/>
    <property type="match status" value="1"/>
</dbReference>
<evidence type="ECO:0000313" key="6">
    <source>
        <dbReference type="EMBL" id="NYJ78499.1"/>
    </source>
</evidence>
<feature type="compositionally biased region" description="Basic and acidic residues" evidence="4">
    <location>
        <begin position="344"/>
        <end position="354"/>
    </location>
</feature>
<feature type="region of interest" description="Disordered" evidence="4">
    <location>
        <begin position="265"/>
        <end position="370"/>
    </location>
</feature>
<dbReference type="Proteomes" id="UP000535437">
    <property type="component" value="Unassembled WGS sequence"/>
</dbReference>
<dbReference type="GO" id="GO:0016020">
    <property type="term" value="C:membrane"/>
    <property type="evidence" value="ECO:0007669"/>
    <property type="project" value="TreeGrafter"/>
</dbReference>
<reference evidence="6 7" key="1">
    <citation type="submission" date="2020-07" db="EMBL/GenBank/DDBJ databases">
        <title>Sequencing the genomes of 1000 actinobacteria strains.</title>
        <authorList>
            <person name="Klenk H.-P."/>
        </authorList>
    </citation>
    <scope>NUCLEOTIDE SEQUENCE [LARGE SCALE GENOMIC DNA]</scope>
    <source>
        <strain evidence="6 7">DSM 15475</strain>
    </source>
</reference>
<evidence type="ECO:0000256" key="4">
    <source>
        <dbReference type="SAM" id="MobiDB-lite"/>
    </source>
</evidence>
<dbReference type="PRINTS" id="PR00080">
    <property type="entry name" value="SDRFAMILY"/>
</dbReference>
<dbReference type="GO" id="GO:0016491">
    <property type="term" value="F:oxidoreductase activity"/>
    <property type="evidence" value="ECO:0007669"/>
    <property type="project" value="UniProtKB-KW"/>
</dbReference>
<accession>A0A7Z0K996</accession>
<evidence type="ECO:0000313" key="7">
    <source>
        <dbReference type="Proteomes" id="UP000535437"/>
    </source>
</evidence>
<evidence type="ECO:0000256" key="2">
    <source>
        <dbReference type="ARBA" id="ARBA00023002"/>
    </source>
</evidence>
<dbReference type="SUPFAM" id="SSF51735">
    <property type="entry name" value="NAD(P)-binding Rossmann-fold domains"/>
    <property type="match status" value="1"/>
</dbReference>
<dbReference type="SMART" id="SM00822">
    <property type="entry name" value="PKS_KR"/>
    <property type="match status" value="1"/>
</dbReference>
<feature type="domain" description="Ketoreductase" evidence="5">
    <location>
        <begin position="4"/>
        <end position="181"/>
    </location>
</feature>
<evidence type="ECO:0000256" key="3">
    <source>
        <dbReference type="RuleBase" id="RU000363"/>
    </source>
</evidence>
<dbReference type="PRINTS" id="PR00081">
    <property type="entry name" value="GDHRDH"/>
</dbReference>
<dbReference type="PANTHER" id="PTHR44196:SF2">
    <property type="entry name" value="SHORT-CHAIN DEHYDROGENASE-RELATED"/>
    <property type="match status" value="1"/>
</dbReference>
<dbReference type="Pfam" id="PF00106">
    <property type="entry name" value="adh_short"/>
    <property type="match status" value="1"/>
</dbReference>
<feature type="compositionally biased region" description="Low complexity" evidence="4">
    <location>
        <begin position="310"/>
        <end position="343"/>
    </location>
</feature>
<sequence>MSTHTALITGSTSGLGASFARQLAAQGYDLVLVARDGDRLQAQAESLTSQYGVRITVLVADLVTEDGVGAVQERLTDARHPVHLLVNNAGHGLPTDFVESELDAERDLLRLHVQTTMELTHTAARAMRRRRAGRIINVASVAGFTPTGTYSAAKAWVINFTKSVHQQLRGDGITVTALCPGLVRTEFHERSGIKVKGAKRWMWLDAEDVVREALTASAQGASMCVPSRSYQMLTASLKFVPDTMVRWAMERRVGVPTEGEAMAQLESGGGRRHGGDGTAEPTSEATRTVDAYKAAKAQDSRGRDAAAPRSSETGAAGPEAEGSETASSETSTSEVPTTPTSTVRAEESTTHGEPESSGSMRLNGRNPLKK</sequence>
<dbReference type="EMBL" id="JACCFY010000001">
    <property type="protein sequence ID" value="NYJ78499.1"/>
    <property type="molecule type" value="Genomic_DNA"/>
</dbReference>
<feature type="compositionally biased region" description="Basic and acidic residues" evidence="4">
    <location>
        <begin position="296"/>
        <end position="306"/>
    </location>
</feature>
<dbReference type="PANTHER" id="PTHR44196">
    <property type="entry name" value="DEHYDROGENASE/REDUCTASE SDR FAMILY MEMBER 7B"/>
    <property type="match status" value="1"/>
</dbReference>
<proteinExistence type="inferred from homology"/>
<evidence type="ECO:0000256" key="1">
    <source>
        <dbReference type="ARBA" id="ARBA00006484"/>
    </source>
</evidence>
<protein>
    <recommendedName>
        <fullName evidence="5">Ketoreductase domain-containing protein</fullName>
    </recommendedName>
</protein>
<dbReference type="CDD" id="cd05233">
    <property type="entry name" value="SDR_c"/>
    <property type="match status" value="1"/>
</dbReference>
<dbReference type="InterPro" id="IPR057326">
    <property type="entry name" value="KR_dom"/>
</dbReference>
<evidence type="ECO:0000259" key="5">
    <source>
        <dbReference type="SMART" id="SM00822"/>
    </source>
</evidence>
<comment type="similarity">
    <text evidence="1 3">Belongs to the short-chain dehydrogenases/reductases (SDR) family.</text>
</comment>